<gene>
    <name evidence="1" type="ORF">SAMIE_1008330</name>
</gene>
<dbReference type="Proteomes" id="UP000279959">
    <property type="component" value="Chromosome"/>
</dbReference>
<dbReference type="KEGG" id="sami:SAMIE_1008330"/>
<organism evidence="1 2">
    <name type="scientific">Sphingobium amiense</name>
    <dbReference type="NCBI Taxonomy" id="135719"/>
    <lineage>
        <taxon>Bacteria</taxon>
        <taxon>Pseudomonadati</taxon>
        <taxon>Pseudomonadota</taxon>
        <taxon>Alphaproteobacteria</taxon>
        <taxon>Sphingomonadales</taxon>
        <taxon>Sphingomonadaceae</taxon>
        <taxon>Sphingobium</taxon>
    </lineage>
</organism>
<accession>A0A494WA90</accession>
<dbReference type="RefSeq" id="WP_066701335.1">
    <property type="nucleotide sequence ID" value="NZ_AP018664.1"/>
</dbReference>
<proteinExistence type="predicted"/>
<dbReference type="Gene3D" id="3.40.50.300">
    <property type="entry name" value="P-loop containing nucleotide triphosphate hydrolases"/>
    <property type="match status" value="1"/>
</dbReference>
<evidence type="ECO:0000313" key="1">
    <source>
        <dbReference type="EMBL" id="BBD97332.1"/>
    </source>
</evidence>
<dbReference type="AlphaFoldDB" id="A0A494WA90"/>
<name>A0A494WA90_9SPHN</name>
<dbReference type="InterPro" id="IPR027417">
    <property type="entry name" value="P-loop_NTPase"/>
</dbReference>
<sequence length="210" mass="21968">MHEVHCAGEDRATALAFALAMADRGDGEAVFLLRARERQRNASVISGDALALLGVDPRLLTIVETGGAVDMLRAGLDAARCPGVATIVIESEGRFADYDLTASRRLVLAAEASRTGIVILRCDAEPRSSGAHTRWSVASAPSVPMEADAPGPPSLDAHLLRLRGGAAGGRWRLIWDGQDGRFRDAARPEAVPGAVVSFPPLRKGAAGAGE</sequence>
<dbReference type="SUPFAM" id="SSF52540">
    <property type="entry name" value="P-loop containing nucleoside triphosphate hydrolases"/>
    <property type="match status" value="1"/>
</dbReference>
<dbReference type="EMBL" id="AP018664">
    <property type="protein sequence ID" value="BBD97332.1"/>
    <property type="molecule type" value="Genomic_DNA"/>
</dbReference>
<reference evidence="1 2" key="1">
    <citation type="submission" date="2018-05" db="EMBL/GenBank/DDBJ databases">
        <title>Complete Genome Sequence of the Nonylphenol-Degrading Bacterium Sphingobium amiense DSM 16289T.</title>
        <authorList>
            <person name="Ootsuka M."/>
            <person name="Nishizawa T."/>
            <person name="Ohta H."/>
        </authorList>
    </citation>
    <scope>NUCLEOTIDE SEQUENCE [LARGE SCALE GENOMIC DNA]</scope>
    <source>
        <strain evidence="1 2">DSM 16289</strain>
    </source>
</reference>
<evidence type="ECO:0000313" key="2">
    <source>
        <dbReference type="Proteomes" id="UP000279959"/>
    </source>
</evidence>
<keyword evidence="2" id="KW-1185">Reference proteome</keyword>
<protein>
    <recommendedName>
        <fullName evidence="3">Protein ImuA</fullName>
    </recommendedName>
</protein>
<evidence type="ECO:0008006" key="3">
    <source>
        <dbReference type="Google" id="ProtNLM"/>
    </source>
</evidence>